<sequence>MSNTSSCREMVYVEHSQGVNGLPKVILREVRGCSAEVHSNVTTYTHTL</sequence>
<name>A0A2N9FZJ4_FAGSY</name>
<reference evidence="1" key="1">
    <citation type="submission" date="2018-02" db="EMBL/GenBank/DDBJ databases">
        <authorList>
            <person name="Cohen D.B."/>
            <person name="Kent A.D."/>
        </authorList>
    </citation>
    <scope>NUCLEOTIDE SEQUENCE</scope>
</reference>
<accession>A0A2N9FZJ4</accession>
<proteinExistence type="predicted"/>
<organism evidence="1">
    <name type="scientific">Fagus sylvatica</name>
    <name type="common">Beechnut</name>
    <dbReference type="NCBI Taxonomy" id="28930"/>
    <lineage>
        <taxon>Eukaryota</taxon>
        <taxon>Viridiplantae</taxon>
        <taxon>Streptophyta</taxon>
        <taxon>Embryophyta</taxon>
        <taxon>Tracheophyta</taxon>
        <taxon>Spermatophyta</taxon>
        <taxon>Magnoliopsida</taxon>
        <taxon>eudicotyledons</taxon>
        <taxon>Gunneridae</taxon>
        <taxon>Pentapetalae</taxon>
        <taxon>rosids</taxon>
        <taxon>fabids</taxon>
        <taxon>Fagales</taxon>
        <taxon>Fagaceae</taxon>
        <taxon>Fagus</taxon>
    </lineage>
</organism>
<evidence type="ECO:0000313" key="1">
    <source>
        <dbReference type="EMBL" id="SPC95997.1"/>
    </source>
</evidence>
<gene>
    <name evidence="1" type="ORF">FSB_LOCUS23879</name>
</gene>
<dbReference type="EMBL" id="OIVN01001624">
    <property type="protein sequence ID" value="SPC95997.1"/>
    <property type="molecule type" value="Genomic_DNA"/>
</dbReference>
<dbReference type="AlphaFoldDB" id="A0A2N9FZJ4"/>
<protein>
    <submittedName>
        <fullName evidence="1">Uncharacterized protein</fullName>
    </submittedName>
</protein>